<evidence type="ECO:0000256" key="1">
    <source>
        <dbReference type="SAM" id="SignalP"/>
    </source>
</evidence>
<protein>
    <recommendedName>
        <fullName evidence="4">DUF4879 domain-containing protein</fullName>
    </recommendedName>
</protein>
<dbReference type="AlphaFoldDB" id="A0A167H0E1"/>
<evidence type="ECO:0000313" key="3">
    <source>
        <dbReference type="Proteomes" id="UP000076486"/>
    </source>
</evidence>
<dbReference type="PATRIC" id="fig|1365248.3.peg.5288"/>
<sequence length="210" mass="23012">MNKKMILALLSGVTLLSFQASADEVFDEQFTLSTSKPGLNYDKNFDKFFGPYTFATNDPVVDCCDVLRAMCRSATPKLTLGRSATGDIVAPGPIYVGGARYKINLSNLTPVYYSQYPGSCGYLVGYTTTFPVDGDWGQDLYFDLSGRSSKDMSVSAQCGSFSASDSGDKWVISRQQNTGGSCKDMTLKFKFFRGLPPADFSFNVMISEEF</sequence>
<organism evidence="2 3">
    <name type="scientific">Pseudoalteromonas luteoviolacea CPMOR-1</name>
    <dbReference type="NCBI Taxonomy" id="1365248"/>
    <lineage>
        <taxon>Bacteria</taxon>
        <taxon>Pseudomonadati</taxon>
        <taxon>Pseudomonadota</taxon>
        <taxon>Gammaproteobacteria</taxon>
        <taxon>Alteromonadales</taxon>
        <taxon>Pseudoalteromonadaceae</taxon>
        <taxon>Pseudoalteromonas</taxon>
    </lineage>
</organism>
<feature type="signal peptide" evidence="1">
    <location>
        <begin position="1"/>
        <end position="22"/>
    </location>
</feature>
<name>A0A167H0E1_9GAMM</name>
<dbReference type="EMBL" id="AUYC01000095">
    <property type="protein sequence ID" value="KZN57495.1"/>
    <property type="molecule type" value="Genomic_DNA"/>
</dbReference>
<comment type="caution">
    <text evidence="2">The sequence shown here is derived from an EMBL/GenBank/DDBJ whole genome shotgun (WGS) entry which is preliminary data.</text>
</comment>
<feature type="chain" id="PRO_5007887298" description="DUF4879 domain-containing protein" evidence="1">
    <location>
        <begin position="23"/>
        <end position="210"/>
    </location>
</feature>
<gene>
    <name evidence="2" type="ORF">N473_06315</name>
</gene>
<evidence type="ECO:0008006" key="4">
    <source>
        <dbReference type="Google" id="ProtNLM"/>
    </source>
</evidence>
<proteinExistence type="predicted"/>
<keyword evidence="1" id="KW-0732">Signal</keyword>
<dbReference type="RefSeq" id="WP_063370292.1">
    <property type="nucleotide sequence ID" value="NZ_AUYC01000095.1"/>
</dbReference>
<accession>A0A167H0E1</accession>
<reference evidence="2 3" key="1">
    <citation type="submission" date="2013-07" db="EMBL/GenBank/DDBJ databases">
        <title>Comparative Genomic and Metabolomic Analysis of Twelve Strains of Pseudoalteromonas luteoviolacea.</title>
        <authorList>
            <person name="Vynne N.G."/>
            <person name="Mansson M."/>
            <person name="Gram L."/>
        </authorList>
    </citation>
    <scope>NUCLEOTIDE SEQUENCE [LARGE SCALE GENOMIC DNA]</scope>
    <source>
        <strain evidence="2 3">CPMOR-1</strain>
    </source>
</reference>
<dbReference type="Proteomes" id="UP000076486">
    <property type="component" value="Unassembled WGS sequence"/>
</dbReference>
<evidence type="ECO:0000313" key="2">
    <source>
        <dbReference type="EMBL" id="KZN57495.1"/>
    </source>
</evidence>